<comment type="catalytic activity">
    <reaction evidence="10">
        <text>a (3S)-3-hydroxyacyl-CoA + NAD(+) = a 3-oxoacyl-CoA + NADH + H(+)</text>
        <dbReference type="Rhea" id="RHEA:22432"/>
        <dbReference type="ChEBI" id="CHEBI:15378"/>
        <dbReference type="ChEBI" id="CHEBI:57318"/>
        <dbReference type="ChEBI" id="CHEBI:57540"/>
        <dbReference type="ChEBI" id="CHEBI:57945"/>
        <dbReference type="ChEBI" id="CHEBI:90726"/>
        <dbReference type="EC" id="1.1.1.35"/>
    </reaction>
</comment>
<dbReference type="HOGENOM" id="CLU_009834_15_3_6"/>
<protein>
    <submittedName>
        <fullName evidence="13">Probable 3-hydroxyacyl-CoA dehydrogenase</fullName>
    </submittedName>
</protein>
<reference evidence="13 14" key="1">
    <citation type="submission" date="2006-03" db="EMBL/GenBank/DDBJ databases">
        <authorList>
            <person name="Pinhassi J."/>
            <person name="Pedros-Alio C."/>
            <person name="Ferriera S."/>
            <person name="Johnson J."/>
            <person name="Kravitz S."/>
            <person name="Halpern A."/>
            <person name="Remington K."/>
            <person name="Beeson K."/>
            <person name="Tran B."/>
            <person name="Rogers Y.-H."/>
            <person name="Friedman R."/>
            <person name="Venter J.C."/>
        </authorList>
    </citation>
    <scope>NUCLEOTIDE SEQUENCE [LARGE SCALE GENOMIC DNA]</scope>
    <source>
        <strain evidence="13 14">RED65</strain>
    </source>
</reference>
<dbReference type="FunFam" id="3.90.226.10:FF:000047">
    <property type="entry name" value="Probable 3-hydroxyacyl-CoA dehydrogenase"/>
    <property type="match status" value="1"/>
</dbReference>
<feature type="domain" description="3-hydroxyacyl-CoA dehydrogenase NAD binding" evidence="12">
    <location>
        <begin position="318"/>
        <end position="496"/>
    </location>
</feature>
<keyword evidence="7" id="KW-0443">Lipid metabolism</keyword>
<dbReference type="FunFam" id="3.40.50.720:FF:000009">
    <property type="entry name" value="Fatty oxidation complex, alpha subunit"/>
    <property type="match status" value="1"/>
</dbReference>
<dbReference type="GO" id="GO:0004300">
    <property type="term" value="F:enoyl-CoA hydratase activity"/>
    <property type="evidence" value="ECO:0007669"/>
    <property type="project" value="TreeGrafter"/>
</dbReference>
<comment type="pathway">
    <text evidence="1">Lipid metabolism; fatty acid beta-oxidation.</text>
</comment>
<evidence type="ECO:0000259" key="11">
    <source>
        <dbReference type="Pfam" id="PF00725"/>
    </source>
</evidence>
<dbReference type="InterPro" id="IPR029045">
    <property type="entry name" value="ClpP/crotonase-like_dom_sf"/>
</dbReference>
<dbReference type="InterPro" id="IPR036291">
    <property type="entry name" value="NAD(P)-bd_dom_sf"/>
</dbReference>
<dbReference type="CDD" id="cd06558">
    <property type="entry name" value="crotonase-like"/>
    <property type="match status" value="1"/>
</dbReference>
<dbReference type="SUPFAM" id="SSF48179">
    <property type="entry name" value="6-phosphogluconate dehydrogenase C-terminal domain-like"/>
    <property type="match status" value="2"/>
</dbReference>
<evidence type="ECO:0000256" key="10">
    <source>
        <dbReference type="ARBA" id="ARBA00049556"/>
    </source>
</evidence>
<gene>
    <name evidence="13" type="ORF">RED65_12549</name>
</gene>
<dbReference type="AlphaFoldDB" id="Q1N3H3"/>
<comment type="similarity">
    <text evidence="2">In the central section; belongs to the 3-hydroxyacyl-CoA dehydrogenase family.</text>
</comment>
<dbReference type="Gene3D" id="3.40.50.720">
    <property type="entry name" value="NAD(P)-binding Rossmann-like Domain"/>
    <property type="match status" value="1"/>
</dbReference>
<dbReference type="GO" id="GO:0016509">
    <property type="term" value="F:long-chain (3S)-3-hydroxyacyl-CoA dehydrogenase (NAD+) activity"/>
    <property type="evidence" value="ECO:0007669"/>
    <property type="project" value="TreeGrafter"/>
</dbReference>
<dbReference type="InterPro" id="IPR008927">
    <property type="entry name" value="6-PGluconate_DH-like_C_sf"/>
</dbReference>
<dbReference type="InterPro" id="IPR006108">
    <property type="entry name" value="3HC_DH_C"/>
</dbReference>
<dbReference type="EMBL" id="AAQH01000004">
    <property type="protein sequence ID" value="EAT12901.1"/>
    <property type="molecule type" value="Genomic_DNA"/>
</dbReference>
<name>Q1N3H3_9GAMM</name>
<dbReference type="Gene3D" id="3.90.226.10">
    <property type="entry name" value="2-enoyl-CoA Hydratase, Chain A, domain 1"/>
    <property type="match status" value="1"/>
</dbReference>
<evidence type="ECO:0000256" key="9">
    <source>
        <dbReference type="ARBA" id="ARBA00023268"/>
    </source>
</evidence>
<evidence type="ECO:0000313" key="14">
    <source>
        <dbReference type="Proteomes" id="UP000004263"/>
    </source>
</evidence>
<dbReference type="SUPFAM" id="SSF51735">
    <property type="entry name" value="NAD(P)-binding Rossmann-fold domains"/>
    <property type="match status" value="1"/>
</dbReference>
<dbReference type="Gene3D" id="1.10.1040.50">
    <property type="match status" value="1"/>
</dbReference>
<accession>Q1N3H3</accession>
<dbReference type="PANTHER" id="PTHR43612">
    <property type="entry name" value="TRIFUNCTIONAL ENZYME SUBUNIT ALPHA"/>
    <property type="match status" value="1"/>
</dbReference>
<keyword evidence="4" id="KW-0442">Lipid degradation</keyword>
<dbReference type="InterPro" id="IPR006176">
    <property type="entry name" value="3-OHacyl-CoA_DH_NAD-bd"/>
</dbReference>
<proteinExistence type="inferred from homology"/>
<dbReference type="STRING" id="207949.RED65_12549"/>
<keyword evidence="9" id="KW-0511">Multifunctional enzyme</keyword>
<evidence type="ECO:0000259" key="12">
    <source>
        <dbReference type="Pfam" id="PF02737"/>
    </source>
</evidence>
<dbReference type="PANTHER" id="PTHR43612:SF3">
    <property type="entry name" value="TRIFUNCTIONAL ENZYME SUBUNIT ALPHA, MITOCHONDRIAL"/>
    <property type="match status" value="1"/>
</dbReference>
<evidence type="ECO:0000256" key="8">
    <source>
        <dbReference type="ARBA" id="ARBA00023239"/>
    </source>
</evidence>
<dbReference type="SUPFAM" id="SSF52096">
    <property type="entry name" value="ClpP/crotonase"/>
    <property type="match status" value="1"/>
</dbReference>
<evidence type="ECO:0000256" key="4">
    <source>
        <dbReference type="ARBA" id="ARBA00022963"/>
    </source>
</evidence>
<evidence type="ECO:0000256" key="3">
    <source>
        <dbReference type="ARBA" id="ARBA00022832"/>
    </source>
</evidence>
<evidence type="ECO:0000313" key="13">
    <source>
        <dbReference type="EMBL" id="EAT12901.1"/>
    </source>
</evidence>
<feature type="domain" description="3-hydroxyacyl-CoA dehydrogenase C-terminal" evidence="11">
    <location>
        <begin position="499"/>
        <end position="599"/>
    </location>
</feature>
<evidence type="ECO:0000256" key="2">
    <source>
        <dbReference type="ARBA" id="ARBA00007005"/>
    </source>
</evidence>
<evidence type="ECO:0000256" key="5">
    <source>
        <dbReference type="ARBA" id="ARBA00023002"/>
    </source>
</evidence>
<keyword evidence="3" id="KW-0276">Fatty acid metabolism</keyword>
<keyword evidence="14" id="KW-1185">Reference proteome</keyword>
<dbReference type="GO" id="GO:0006635">
    <property type="term" value="P:fatty acid beta-oxidation"/>
    <property type="evidence" value="ECO:0007669"/>
    <property type="project" value="UniProtKB-UniPathway"/>
</dbReference>
<dbReference type="FunFam" id="1.10.1040.50:FF:000005">
    <property type="entry name" value="Probable 3-hydroxyacyl-CoA dehydrogenase"/>
    <property type="match status" value="1"/>
</dbReference>
<dbReference type="RefSeq" id="WP_007018790.1">
    <property type="nucleotide sequence ID" value="NZ_CH724118.1"/>
</dbReference>
<organism evidence="13 14">
    <name type="scientific">Bermanella marisrubri</name>
    <dbReference type="NCBI Taxonomy" id="207949"/>
    <lineage>
        <taxon>Bacteria</taxon>
        <taxon>Pseudomonadati</taxon>
        <taxon>Pseudomonadota</taxon>
        <taxon>Gammaproteobacteria</taxon>
        <taxon>Oceanospirillales</taxon>
        <taxon>Oceanospirillaceae</taxon>
        <taxon>Bermanella</taxon>
    </lineage>
</organism>
<comment type="caution">
    <text evidence="13">The sequence shown here is derived from an EMBL/GenBank/DDBJ whole genome shotgun (WGS) entry which is preliminary data.</text>
</comment>
<evidence type="ECO:0000256" key="6">
    <source>
        <dbReference type="ARBA" id="ARBA00023027"/>
    </source>
</evidence>
<dbReference type="Pfam" id="PF00378">
    <property type="entry name" value="ECH_1"/>
    <property type="match status" value="1"/>
</dbReference>
<dbReference type="GO" id="GO:0070403">
    <property type="term" value="F:NAD+ binding"/>
    <property type="evidence" value="ECO:0007669"/>
    <property type="project" value="InterPro"/>
</dbReference>
<keyword evidence="5" id="KW-0560">Oxidoreductase</keyword>
<dbReference type="Proteomes" id="UP000004263">
    <property type="component" value="Unassembled WGS sequence"/>
</dbReference>
<keyword evidence="8" id="KW-0456">Lyase</keyword>
<sequence>MTDAIRFEKDSDNIVTLTMDMPGQSANTMNADFRESILAIADRLESEKDSISGVIYASAKDTFFAGGDLKELIAVTKDDAEEFFNMVEKIKAPLRKIETLGVPVVAAINGAALGGGFEICLASHHRIALNNPKLKVGLPEVTLGLLPGGGGVARMVRLIGLEAAFPFLMEGKQVNPQKALKAGLIHEIAENQDDLMVKAKAWIKANPKSTQPWDVKGYKLPGGAPSHPAVAQKLAIAPSVLRQKTKGCYPAPEKILAAAVEGAQVTFDEACTIESRYFTELTTSQIAKNMIGTFWFQLNEIKAGGSRPSGIDKQVTKKVGILGAGMMGAGIAYSTAMSGIDVVLKDVSMEAAEKGKSYSEGLLKKRISRKQMSEEKAKTILDRILPSDKAEDLDGCDLIIEAVFENRELKAKVTQEAEVFMSKDGVFASNTSTLPISGLAIASKAQEKFIGLHFFSPVDKMPLVEIIMGEKTNDETLAKAFDYVLQINKTPIVVNDSRGFFTSRTFGTFVNEGLRMLAEGIEPQFIESAALQAGMPVGPLAVQDEVSLTLTRKVTRQTREDLRAEGSDLEVTPAESLTDRMIDDFKREGKAAGAGFYDYPAKGKKQLWPGLREHFVKADVSIEFEEAKERLLFVQAIETLRCYEEKVLTSVRDANIGSIFGIGFAPWTGGAIQYVNQYGVRNFYQRAKELANTYGDRFTPPSILEAQAEKDEAFV</sequence>
<evidence type="ECO:0000256" key="7">
    <source>
        <dbReference type="ARBA" id="ARBA00023098"/>
    </source>
</evidence>
<dbReference type="Pfam" id="PF02737">
    <property type="entry name" value="3HCDH_N"/>
    <property type="match status" value="1"/>
</dbReference>
<dbReference type="InterPro" id="IPR001753">
    <property type="entry name" value="Enoyl-CoA_hydra/iso"/>
</dbReference>
<keyword evidence="6" id="KW-0520">NAD</keyword>
<dbReference type="Pfam" id="PF00725">
    <property type="entry name" value="3HCDH"/>
    <property type="match status" value="1"/>
</dbReference>
<dbReference type="InterPro" id="IPR050136">
    <property type="entry name" value="FA_oxidation_alpha_subunit"/>
</dbReference>
<evidence type="ECO:0000256" key="1">
    <source>
        <dbReference type="ARBA" id="ARBA00005005"/>
    </source>
</evidence>
<dbReference type="OrthoDB" id="5389341at2"/>
<dbReference type="UniPathway" id="UPA00659"/>